<dbReference type="AlphaFoldDB" id="A0A397J213"/>
<reference evidence="1 2" key="1">
    <citation type="submission" date="2018-08" db="EMBL/GenBank/DDBJ databases">
        <title>Genome and evolution of the arbuscular mycorrhizal fungus Diversispora epigaea (formerly Glomus versiforme) and its bacterial endosymbionts.</title>
        <authorList>
            <person name="Sun X."/>
            <person name="Fei Z."/>
            <person name="Harrison M."/>
        </authorList>
    </citation>
    <scope>NUCLEOTIDE SEQUENCE [LARGE SCALE GENOMIC DNA]</scope>
    <source>
        <strain evidence="1 2">IT104</strain>
    </source>
</reference>
<dbReference type="Proteomes" id="UP000266861">
    <property type="component" value="Unassembled WGS sequence"/>
</dbReference>
<accession>A0A397J213</accession>
<gene>
    <name evidence="1" type="ORF">Glove_109g204</name>
</gene>
<organism evidence="1 2">
    <name type="scientific">Diversispora epigaea</name>
    <dbReference type="NCBI Taxonomy" id="1348612"/>
    <lineage>
        <taxon>Eukaryota</taxon>
        <taxon>Fungi</taxon>
        <taxon>Fungi incertae sedis</taxon>
        <taxon>Mucoromycota</taxon>
        <taxon>Glomeromycotina</taxon>
        <taxon>Glomeromycetes</taxon>
        <taxon>Diversisporales</taxon>
        <taxon>Diversisporaceae</taxon>
        <taxon>Diversispora</taxon>
    </lineage>
</organism>
<comment type="caution">
    <text evidence="1">The sequence shown here is derived from an EMBL/GenBank/DDBJ whole genome shotgun (WGS) entry which is preliminary data.</text>
</comment>
<dbReference type="EMBL" id="PQFF01000102">
    <property type="protein sequence ID" value="RHZ82335.1"/>
    <property type="molecule type" value="Genomic_DNA"/>
</dbReference>
<proteinExistence type="predicted"/>
<evidence type="ECO:0000313" key="1">
    <source>
        <dbReference type="EMBL" id="RHZ82335.1"/>
    </source>
</evidence>
<sequence>MSIHRPHHLCPMDLELDLAGIIYNGYRTHHNKKREWDCEDLDAVALKELNDYRYDILELIKVVSSFMLKL</sequence>
<evidence type="ECO:0000313" key="2">
    <source>
        <dbReference type="Proteomes" id="UP000266861"/>
    </source>
</evidence>
<protein>
    <submittedName>
        <fullName evidence="1">Uncharacterized protein</fullName>
    </submittedName>
</protein>
<name>A0A397J213_9GLOM</name>
<keyword evidence="2" id="KW-1185">Reference proteome</keyword>